<organism evidence="1 2">
    <name type="scientific">Endozoicomonas euniceicola</name>
    <dbReference type="NCBI Taxonomy" id="1234143"/>
    <lineage>
        <taxon>Bacteria</taxon>
        <taxon>Pseudomonadati</taxon>
        <taxon>Pseudomonadota</taxon>
        <taxon>Gammaproteobacteria</taxon>
        <taxon>Oceanospirillales</taxon>
        <taxon>Endozoicomonadaceae</taxon>
        <taxon>Endozoicomonas</taxon>
    </lineage>
</organism>
<protein>
    <recommendedName>
        <fullName evidence="3">Helix-turn-helix domain-containing protein</fullName>
    </recommendedName>
</protein>
<evidence type="ECO:0000313" key="1">
    <source>
        <dbReference type="EMBL" id="UYM18596.1"/>
    </source>
</evidence>
<accession>A0ABY6H2X7</accession>
<sequence>MKPLNMDDFKQLLNTESEAFVYAFLSENNIVPLQFGGQIIVTEQALNAAVELKGINQDLHLLTQKEVMKATKVSSRTTILKERKKGRFPEPVNPESKRNLKWRKSDIQKWLEGKKDWSN</sequence>
<dbReference type="RefSeq" id="WP_262601353.1">
    <property type="nucleotide sequence ID" value="NZ_CP103300.1"/>
</dbReference>
<evidence type="ECO:0008006" key="3">
    <source>
        <dbReference type="Google" id="ProtNLM"/>
    </source>
</evidence>
<evidence type="ECO:0000313" key="2">
    <source>
        <dbReference type="Proteomes" id="UP001163255"/>
    </source>
</evidence>
<gene>
    <name evidence="1" type="ORF">NX720_12075</name>
</gene>
<name>A0ABY6H2X7_9GAMM</name>
<proteinExistence type="predicted"/>
<dbReference type="Proteomes" id="UP001163255">
    <property type="component" value="Chromosome"/>
</dbReference>
<dbReference type="EMBL" id="CP103300">
    <property type="protein sequence ID" value="UYM18596.1"/>
    <property type="molecule type" value="Genomic_DNA"/>
</dbReference>
<reference evidence="1" key="1">
    <citation type="submission" date="2022-10" db="EMBL/GenBank/DDBJ databases">
        <title>Completed Genome Sequence of two octocoral isolated bacterium, Endozoicomonas euniceicola EF212T and Endozoicomonas gorgoniicola PS125T.</title>
        <authorList>
            <person name="Chiou Y.-J."/>
            <person name="Chen Y.-H."/>
        </authorList>
    </citation>
    <scope>NUCLEOTIDE SEQUENCE</scope>
    <source>
        <strain evidence="1">EF212</strain>
    </source>
</reference>
<dbReference type="Gene3D" id="1.10.238.160">
    <property type="match status" value="1"/>
</dbReference>
<keyword evidence="2" id="KW-1185">Reference proteome</keyword>